<organism evidence="2 3">
    <name type="scientific">Petrolisthes cinctipes</name>
    <name type="common">Flat porcelain crab</name>
    <dbReference type="NCBI Taxonomy" id="88211"/>
    <lineage>
        <taxon>Eukaryota</taxon>
        <taxon>Metazoa</taxon>
        <taxon>Ecdysozoa</taxon>
        <taxon>Arthropoda</taxon>
        <taxon>Crustacea</taxon>
        <taxon>Multicrustacea</taxon>
        <taxon>Malacostraca</taxon>
        <taxon>Eumalacostraca</taxon>
        <taxon>Eucarida</taxon>
        <taxon>Decapoda</taxon>
        <taxon>Pleocyemata</taxon>
        <taxon>Anomura</taxon>
        <taxon>Galatheoidea</taxon>
        <taxon>Porcellanidae</taxon>
        <taxon>Petrolisthes</taxon>
    </lineage>
</organism>
<protein>
    <submittedName>
        <fullName evidence="2">Uncharacterized protein</fullName>
    </submittedName>
</protein>
<feature type="compositionally biased region" description="Acidic residues" evidence="1">
    <location>
        <begin position="65"/>
        <end position="74"/>
    </location>
</feature>
<keyword evidence="3" id="KW-1185">Reference proteome</keyword>
<comment type="caution">
    <text evidence="2">The sequence shown here is derived from an EMBL/GenBank/DDBJ whole genome shotgun (WGS) entry which is preliminary data.</text>
</comment>
<accession>A0AAE1FQL0</accession>
<evidence type="ECO:0000256" key="1">
    <source>
        <dbReference type="SAM" id="MobiDB-lite"/>
    </source>
</evidence>
<evidence type="ECO:0000313" key="3">
    <source>
        <dbReference type="Proteomes" id="UP001286313"/>
    </source>
</evidence>
<gene>
    <name evidence="2" type="ORF">Pcinc_017264</name>
</gene>
<evidence type="ECO:0000313" key="2">
    <source>
        <dbReference type="EMBL" id="KAK3878051.1"/>
    </source>
</evidence>
<name>A0AAE1FQL0_PETCI</name>
<dbReference type="EMBL" id="JAWQEG010001593">
    <property type="protein sequence ID" value="KAK3878051.1"/>
    <property type="molecule type" value="Genomic_DNA"/>
</dbReference>
<feature type="compositionally biased region" description="Acidic residues" evidence="1">
    <location>
        <begin position="30"/>
        <end position="53"/>
    </location>
</feature>
<sequence length="165" mass="18453">MMDFISKSIMNGRSKLSRIIHVKPYNPDSSGEDADEEVEEDRVDMTDNNDDTPSEQGYPPTPEPTDNEDSDDPTDGTKSRPSRSRSLERIPISQSVAVKMTINTHSDITRTHSLGSPDLAPVNTNNNVLNMKHVSSYNKSIFEHNNKDFTANDIDINDSMNINID</sequence>
<reference evidence="2" key="1">
    <citation type="submission" date="2023-10" db="EMBL/GenBank/DDBJ databases">
        <title>Genome assemblies of two species of porcelain crab, Petrolisthes cinctipes and Petrolisthes manimaculis (Anomura: Porcellanidae).</title>
        <authorList>
            <person name="Angst P."/>
        </authorList>
    </citation>
    <scope>NUCLEOTIDE SEQUENCE</scope>
    <source>
        <strain evidence="2">PB745_01</strain>
        <tissue evidence="2">Gill</tissue>
    </source>
</reference>
<dbReference type="Proteomes" id="UP001286313">
    <property type="component" value="Unassembled WGS sequence"/>
</dbReference>
<proteinExistence type="predicted"/>
<dbReference type="AlphaFoldDB" id="A0AAE1FQL0"/>
<feature type="region of interest" description="Disordered" evidence="1">
    <location>
        <begin position="1"/>
        <end position="91"/>
    </location>
</feature>